<dbReference type="PANTHER" id="PTHR11736">
    <property type="entry name" value="MELANOMA-ASSOCIATED ANTIGEN MAGE ANTIGEN"/>
    <property type="match status" value="1"/>
</dbReference>
<gene>
    <name evidence="3" type="ORF">OGAPHI_005910</name>
</gene>
<dbReference type="PANTHER" id="PTHR11736:SF14">
    <property type="entry name" value="NSE3 HOMOLOG, SMC5-SMC6 COMPLEX COMPONENT"/>
    <property type="match status" value="1"/>
</dbReference>
<dbReference type="Gene3D" id="1.10.10.1210">
    <property type="entry name" value="MAGE homology domain, winged helix WH2 motif"/>
    <property type="match status" value="1"/>
</dbReference>
<feature type="compositionally biased region" description="Acidic residues" evidence="1">
    <location>
        <begin position="9"/>
        <end position="18"/>
    </location>
</feature>
<feature type="domain" description="MAGE" evidence="2">
    <location>
        <begin position="76"/>
        <end position="311"/>
    </location>
</feature>
<evidence type="ECO:0000256" key="1">
    <source>
        <dbReference type="SAM" id="MobiDB-lite"/>
    </source>
</evidence>
<evidence type="ECO:0000259" key="2">
    <source>
        <dbReference type="SMART" id="SM01373"/>
    </source>
</evidence>
<dbReference type="Pfam" id="PF01454">
    <property type="entry name" value="MAGE"/>
    <property type="match status" value="1"/>
</dbReference>
<dbReference type="InterPro" id="IPR041899">
    <property type="entry name" value="MAGE_WH2"/>
</dbReference>
<dbReference type="AlphaFoldDB" id="A0A9P8NYD2"/>
<dbReference type="OrthoDB" id="205198at2759"/>
<dbReference type="EMBL" id="JAEUBE010000414">
    <property type="protein sequence ID" value="KAH3661732.1"/>
    <property type="molecule type" value="Genomic_DNA"/>
</dbReference>
<feature type="region of interest" description="Disordered" evidence="1">
    <location>
        <begin position="1"/>
        <end position="58"/>
    </location>
</feature>
<dbReference type="InterPro" id="IPR041898">
    <property type="entry name" value="MAGE_WH1"/>
</dbReference>
<dbReference type="Gene3D" id="1.10.10.1200">
    <property type="entry name" value="MAGE homology domain, winged helix WH1 motif"/>
    <property type="match status" value="1"/>
</dbReference>
<reference evidence="3" key="1">
    <citation type="journal article" date="2021" name="Open Biol.">
        <title>Shared evolutionary footprints suggest mitochondrial oxidative damage underlies multiple complex I losses in fungi.</title>
        <authorList>
            <person name="Schikora-Tamarit M.A."/>
            <person name="Marcet-Houben M."/>
            <person name="Nosek J."/>
            <person name="Gabaldon T."/>
        </authorList>
    </citation>
    <scope>NUCLEOTIDE SEQUENCE</scope>
    <source>
        <strain evidence="3">CBS6075</strain>
    </source>
</reference>
<name>A0A9P8NYD2_9ASCO</name>
<dbReference type="InterPro" id="IPR037445">
    <property type="entry name" value="MAGE"/>
</dbReference>
<accession>A0A9P8NYD2</accession>
<protein>
    <recommendedName>
        <fullName evidence="2">MAGE domain-containing protein</fullName>
    </recommendedName>
</protein>
<dbReference type="GeneID" id="70237874"/>
<sequence>MPKRRNSFDDYEQDDDYEEPVRKSRRVQTAGTDDVSEDSGSEFESDSPTQIPNSRDDLTSRLSIREQRVEKLVNAFVRALLPLEHKHQVLNKGLVAKIMEMEDEKGHGVQFKKHLLPGIRSTLERVFGLELIELPPKKGSKSSSSDDYILVNKLSSTLKDEIYKYFQTQSRAISSLADLKESSSSSSSLMKTGATLPKPVNELIGQGFKMLIIAIILLNDNNINKQDLLNILKTKFQLNFKETKSVGLLGMTVPEFLYLLVKQEYLEQLDVSQTSSKNKRRTVISNKSTDDNMLIYSIGRRSIAELDQDNFIDFLKKMYPNWNEELEKSALYTLNNVWKPQQEDADQSA</sequence>
<feature type="compositionally biased region" description="Acidic residues" evidence="1">
    <location>
        <begin position="34"/>
        <end position="45"/>
    </location>
</feature>
<reference evidence="3" key="2">
    <citation type="submission" date="2021-01" db="EMBL/GenBank/DDBJ databases">
        <authorList>
            <person name="Schikora-Tamarit M.A."/>
        </authorList>
    </citation>
    <scope>NUCLEOTIDE SEQUENCE</scope>
    <source>
        <strain evidence="3">CBS6075</strain>
    </source>
</reference>
<proteinExistence type="predicted"/>
<keyword evidence="4" id="KW-1185">Reference proteome</keyword>
<dbReference type="Proteomes" id="UP000769157">
    <property type="component" value="Unassembled WGS sequence"/>
</dbReference>
<evidence type="ECO:0000313" key="3">
    <source>
        <dbReference type="EMBL" id="KAH3661732.1"/>
    </source>
</evidence>
<dbReference type="SMART" id="SM01373">
    <property type="entry name" value="MAGE"/>
    <property type="match status" value="1"/>
</dbReference>
<dbReference type="InterPro" id="IPR002190">
    <property type="entry name" value="MHD_dom"/>
</dbReference>
<dbReference type="GO" id="GO:0005634">
    <property type="term" value="C:nucleus"/>
    <property type="evidence" value="ECO:0007669"/>
    <property type="project" value="TreeGrafter"/>
</dbReference>
<comment type="caution">
    <text evidence="3">The sequence shown here is derived from an EMBL/GenBank/DDBJ whole genome shotgun (WGS) entry which is preliminary data.</text>
</comment>
<organism evidence="3 4">
    <name type="scientific">Ogataea philodendri</name>
    <dbReference type="NCBI Taxonomy" id="1378263"/>
    <lineage>
        <taxon>Eukaryota</taxon>
        <taxon>Fungi</taxon>
        <taxon>Dikarya</taxon>
        <taxon>Ascomycota</taxon>
        <taxon>Saccharomycotina</taxon>
        <taxon>Pichiomycetes</taxon>
        <taxon>Pichiales</taxon>
        <taxon>Pichiaceae</taxon>
        <taxon>Ogataea</taxon>
    </lineage>
</organism>
<evidence type="ECO:0000313" key="4">
    <source>
        <dbReference type="Proteomes" id="UP000769157"/>
    </source>
</evidence>
<dbReference type="GO" id="GO:0006281">
    <property type="term" value="P:DNA repair"/>
    <property type="evidence" value="ECO:0007669"/>
    <property type="project" value="TreeGrafter"/>
</dbReference>
<dbReference type="RefSeq" id="XP_046058836.1">
    <property type="nucleotide sequence ID" value="XM_046207143.1"/>
</dbReference>